<organism evidence="3">
    <name type="scientific">freshwater metagenome</name>
    <dbReference type="NCBI Taxonomy" id="449393"/>
    <lineage>
        <taxon>unclassified sequences</taxon>
        <taxon>metagenomes</taxon>
        <taxon>ecological metagenomes</taxon>
    </lineage>
</organism>
<dbReference type="AlphaFoldDB" id="A0A6J6GCA7"/>
<protein>
    <submittedName>
        <fullName evidence="3">Unannotated protein</fullName>
    </submittedName>
</protein>
<dbReference type="SUPFAM" id="SSF51556">
    <property type="entry name" value="Metallo-dependent hydrolases"/>
    <property type="match status" value="1"/>
</dbReference>
<name>A0A6J6GCA7_9ZZZZ</name>
<dbReference type="InterPro" id="IPR032466">
    <property type="entry name" value="Metal_Hydrolase"/>
</dbReference>
<dbReference type="Pfam" id="PF04909">
    <property type="entry name" value="Amidohydro_2"/>
    <property type="match status" value="1"/>
</dbReference>
<keyword evidence="1" id="KW-0456">Lyase</keyword>
<dbReference type="GO" id="GO:0016787">
    <property type="term" value="F:hydrolase activity"/>
    <property type="evidence" value="ECO:0007669"/>
    <property type="project" value="InterPro"/>
</dbReference>
<dbReference type="GO" id="GO:0016831">
    <property type="term" value="F:carboxy-lyase activity"/>
    <property type="evidence" value="ECO:0007669"/>
    <property type="project" value="InterPro"/>
</dbReference>
<accession>A0A6J6GCA7</accession>
<dbReference type="PANTHER" id="PTHR21240:SF28">
    <property type="entry name" value="ISO-OROTATE DECARBOXYLASE (EUROFUNG)"/>
    <property type="match status" value="1"/>
</dbReference>
<dbReference type="InterPro" id="IPR006680">
    <property type="entry name" value="Amidohydro-rel"/>
</dbReference>
<evidence type="ECO:0000313" key="3">
    <source>
        <dbReference type="EMBL" id="CAB4597183.1"/>
    </source>
</evidence>
<evidence type="ECO:0000256" key="1">
    <source>
        <dbReference type="ARBA" id="ARBA00023239"/>
    </source>
</evidence>
<dbReference type="GO" id="GO:0005737">
    <property type="term" value="C:cytoplasm"/>
    <property type="evidence" value="ECO:0007669"/>
    <property type="project" value="TreeGrafter"/>
</dbReference>
<dbReference type="EMBL" id="CAEZUP010000003">
    <property type="protein sequence ID" value="CAB4597183.1"/>
    <property type="molecule type" value="Genomic_DNA"/>
</dbReference>
<dbReference type="GO" id="GO:0019748">
    <property type="term" value="P:secondary metabolic process"/>
    <property type="evidence" value="ECO:0007669"/>
    <property type="project" value="TreeGrafter"/>
</dbReference>
<proteinExistence type="predicted"/>
<evidence type="ECO:0000259" key="2">
    <source>
        <dbReference type="Pfam" id="PF04909"/>
    </source>
</evidence>
<dbReference type="PANTHER" id="PTHR21240">
    <property type="entry name" value="2-AMINO-3-CARBOXYLMUCONATE-6-SEMIALDEHYDE DECARBOXYLASE"/>
    <property type="match status" value="1"/>
</dbReference>
<reference evidence="3" key="1">
    <citation type="submission" date="2020-05" db="EMBL/GenBank/DDBJ databases">
        <authorList>
            <person name="Chiriac C."/>
            <person name="Salcher M."/>
            <person name="Ghai R."/>
            <person name="Kavagutti S V."/>
        </authorList>
    </citation>
    <scope>NUCLEOTIDE SEQUENCE</scope>
</reference>
<feature type="domain" description="Amidohydrolase-related" evidence="2">
    <location>
        <begin position="99"/>
        <end position="361"/>
    </location>
</feature>
<dbReference type="InterPro" id="IPR032465">
    <property type="entry name" value="ACMSD"/>
</dbReference>
<dbReference type="Gene3D" id="3.20.20.140">
    <property type="entry name" value="Metal-dependent hydrolases"/>
    <property type="match status" value="1"/>
</dbReference>
<gene>
    <name evidence="3" type="ORF">UFOPK1835_00134</name>
</gene>
<sequence length="405" mass="45759">MSSDRYTIISADTHAGGSHQQYREYLDAEWRDEFDAWRGQYKNPWKDLRDTDLRVRNWDDERRDADQLSDGVVAEVVYPNTVPPFYPGFVLFAGPPTSDDYAKRRAGIHAHNRWMVDFCARQPERRAGIGQFFLNDIDDALEDIRWIADQGLRGGVLLPSVAPDVKWVAPLYDSVYDPIWAACQDLDLVVNLHSGTGSPNYGKYDVSPLLMITEVGFYGQRAFVHLLLSGVFERFPRLKFVMTEGSAAAIIPLVDQMDATIRRVNEGEIGELKYTKENGLPKLASEYFAQNCWIGSSFPNIPDADARKRMGEDRFMWGSDYPHDEGTPPFTREHLRQVFPGVDVPEMRKILGENAAKLYGFDLDALAPLAAQYGPTVDELQVPLTSLPEGANEALLRADEYLRSA</sequence>